<feature type="transmembrane region" description="Helical" evidence="11">
    <location>
        <begin position="75"/>
        <end position="96"/>
    </location>
</feature>
<evidence type="ECO:0000256" key="4">
    <source>
        <dbReference type="ARBA" id="ARBA00022729"/>
    </source>
</evidence>
<gene>
    <name evidence="13" type="ORF">NXF25_007316</name>
</gene>
<dbReference type="EMBL" id="JAOTOJ010000002">
    <property type="protein sequence ID" value="KAK9408542.1"/>
    <property type="molecule type" value="Genomic_DNA"/>
</dbReference>
<evidence type="ECO:0000256" key="10">
    <source>
        <dbReference type="SAM" id="MobiDB-lite"/>
    </source>
</evidence>
<keyword evidence="8 13" id="KW-0675">Receptor</keyword>
<evidence type="ECO:0000256" key="8">
    <source>
        <dbReference type="ARBA" id="ARBA00023170"/>
    </source>
</evidence>
<feature type="region of interest" description="Disordered" evidence="10">
    <location>
        <begin position="28"/>
        <end position="59"/>
    </location>
</feature>
<feature type="domain" description="Fibronectin type-III" evidence="12">
    <location>
        <begin position="483"/>
        <end position="577"/>
    </location>
</feature>
<feature type="transmembrane region" description="Helical" evidence="11">
    <location>
        <begin position="581"/>
        <end position="604"/>
    </location>
</feature>
<evidence type="ECO:0000256" key="11">
    <source>
        <dbReference type="SAM" id="Phobius"/>
    </source>
</evidence>
<evidence type="ECO:0000256" key="9">
    <source>
        <dbReference type="ARBA" id="ARBA00023180"/>
    </source>
</evidence>
<evidence type="ECO:0000259" key="12">
    <source>
        <dbReference type="PROSITE" id="PS50853"/>
    </source>
</evidence>
<evidence type="ECO:0000256" key="6">
    <source>
        <dbReference type="ARBA" id="ARBA00022989"/>
    </source>
</evidence>
<evidence type="ECO:0000256" key="3">
    <source>
        <dbReference type="ARBA" id="ARBA00022692"/>
    </source>
</evidence>
<feature type="compositionally biased region" description="Basic and acidic residues" evidence="10">
    <location>
        <begin position="32"/>
        <end position="41"/>
    </location>
</feature>
<protein>
    <submittedName>
        <fullName evidence="13">Interleukin-31 receptor subunit alpha</fullName>
    </submittedName>
</protein>
<keyword evidence="6 11" id="KW-1133">Transmembrane helix</keyword>
<dbReference type="AlphaFoldDB" id="A0AAW1C3S7"/>
<dbReference type="CDD" id="cd00063">
    <property type="entry name" value="FN3"/>
    <property type="match status" value="3"/>
</dbReference>
<dbReference type="InterPro" id="IPR003961">
    <property type="entry name" value="FN3_dom"/>
</dbReference>
<dbReference type="GO" id="GO:0005886">
    <property type="term" value="C:plasma membrane"/>
    <property type="evidence" value="ECO:0007669"/>
    <property type="project" value="UniProtKB-ARBA"/>
</dbReference>
<dbReference type="SUPFAM" id="SSF49265">
    <property type="entry name" value="Fibronectin type III"/>
    <property type="match status" value="3"/>
</dbReference>
<evidence type="ECO:0000256" key="1">
    <source>
        <dbReference type="ARBA" id="ARBA00004479"/>
    </source>
</evidence>
<sequence length="678" mass="77773">MRYIRVISENFPGPKTCELNAITAGPPIVGNDDERNPDSPRRFMTGKSTWKKRKKQHGGSCGGWRMSSFHKMSQIKAFLSFLWNLAILCNFCLTALPQKPENISCFYHYKHILNCSWISGREIPNDTNCTISTNGKDKPGKMKDGSCIVEQVLFVDYITQVKVPMFGEEGFNVTPQYKKYIVKPGPPQIMKVEGMKEMLRVHLRKKPEEPDYDPFMCQIQYQATAKNISANISIPIEHYVRNQIANLTGLWNFTNYTVAVRCRLREPHESSPWSEWSNKVTGRTEEQAPLKVDLWRVIETIHPNERRVHLLWEVNKGFPSSGIITGYTVRYIAENSNITFEKKYSQKELVILSLTEDTYNISFTAHNSAGESPEATIRVPSSKDEKTMKPKIVHLKASALKEKMNLTWDLTDSEIDGYLIEWYESEENTYKRSWHRIRNTTKWTSPKGILKKFKCYNFSVYPLCKDEIKKPTSISIYFHENVPSSGPDPELENVGKDYATIKWKEIPKSKRNGVIINYTIIYETDNKLLEETVDGSILKYKLKSLQPLTNYKVWIKANTTIGGTTGSQLSFFTVLLSTTDIILAAIFIGIFMTCLLSFGLLWALKYKMIKRICWPQIPHPVIASCPAVSQKFILGNSSSEDDINILKIDTCNENELPLLNPENCFKQANFTAEIKAFW</sequence>
<keyword evidence="14" id="KW-1185">Reference proteome</keyword>
<comment type="subcellular location">
    <subcellularLocation>
        <location evidence="1">Membrane</location>
        <topology evidence="1">Single-pass type I membrane protein</topology>
    </subcellularLocation>
</comment>
<comment type="similarity">
    <text evidence="2">Belongs to the type I cytokine receptor family. Type 2 subfamily.</text>
</comment>
<dbReference type="InterPro" id="IPR052672">
    <property type="entry name" value="Type1_Cytokine_Rcpt_Type2"/>
</dbReference>
<dbReference type="PROSITE" id="PS50853">
    <property type="entry name" value="FN3"/>
    <property type="match status" value="2"/>
</dbReference>
<accession>A0AAW1C3S7</accession>
<evidence type="ECO:0000256" key="7">
    <source>
        <dbReference type="ARBA" id="ARBA00023136"/>
    </source>
</evidence>
<dbReference type="Gene3D" id="2.60.40.10">
    <property type="entry name" value="Immunoglobulins"/>
    <property type="match status" value="5"/>
</dbReference>
<evidence type="ECO:0000256" key="2">
    <source>
        <dbReference type="ARBA" id="ARBA00008921"/>
    </source>
</evidence>
<keyword evidence="7 11" id="KW-0472">Membrane</keyword>
<keyword evidence="9" id="KW-0325">Glycoprotein</keyword>
<reference evidence="13 14" key="1">
    <citation type="journal article" date="2024" name="Proc. Natl. Acad. Sci. U.S.A.">
        <title>The genetic regulatory architecture and epigenomic basis for age-related changes in rattlesnake venom.</title>
        <authorList>
            <person name="Hogan M.P."/>
            <person name="Holding M.L."/>
            <person name="Nystrom G.S."/>
            <person name="Colston T.J."/>
            <person name="Bartlett D.A."/>
            <person name="Mason A.J."/>
            <person name="Ellsworth S.A."/>
            <person name="Rautsaw R.M."/>
            <person name="Lawrence K.C."/>
            <person name="Strickland J.L."/>
            <person name="He B."/>
            <person name="Fraser P."/>
            <person name="Margres M.J."/>
            <person name="Gilbert D.M."/>
            <person name="Gibbs H.L."/>
            <person name="Parkinson C.L."/>
            <person name="Rokyta D.R."/>
        </authorList>
    </citation>
    <scope>NUCLEOTIDE SEQUENCE [LARGE SCALE GENOMIC DNA]</scope>
    <source>
        <strain evidence="13">DRR0105</strain>
    </source>
</reference>
<keyword evidence="5" id="KW-0677">Repeat</keyword>
<dbReference type="PANTHER" id="PTHR48423">
    <property type="entry name" value="INTERLEUKIN-27 RECEPTOR SUBUNIT ALPHA"/>
    <property type="match status" value="1"/>
</dbReference>
<proteinExistence type="inferred from homology"/>
<evidence type="ECO:0000313" key="14">
    <source>
        <dbReference type="Proteomes" id="UP001474421"/>
    </source>
</evidence>
<dbReference type="InterPro" id="IPR013783">
    <property type="entry name" value="Ig-like_fold"/>
</dbReference>
<evidence type="ECO:0000313" key="13">
    <source>
        <dbReference type="EMBL" id="KAK9408542.1"/>
    </source>
</evidence>
<comment type="caution">
    <text evidence="13">The sequence shown here is derived from an EMBL/GenBank/DDBJ whole genome shotgun (WGS) entry which is preliminary data.</text>
</comment>
<dbReference type="InterPro" id="IPR036116">
    <property type="entry name" value="FN3_sf"/>
</dbReference>
<dbReference type="SMART" id="SM00060">
    <property type="entry name" value="FN3"/>
    <property type="match status" value="3"/>
</dbReference>
<feature type="domain" description="Fibronectin type-III" evidence="12">
    <location>
        <begin position="183"/>
        <end position="287"/>
    </location>
</feature>
<dbReference type="Proteomes" id="UP001474421">
    <property type="component" value="Unassembled WGS sequence"/>
</dbReference>
<dbReference type="PANTHER" id="PTHR48423:SF1">
    <property type="entry name" value="INTERLEUKIN-27 RECEPTOR SUBUNIT ALPHA"/>
    <property type="match status" value="1"/>
</dbReference>
<evidence type="ECO:0000256" key="5">
    <source>
        <dbReference type="ARBA" id="ARBA00022737"/>
    </source>
</evidence>
<name>A0AAW1C3S7_CROAD</name>
<keyword evidence="4" id="KW-0732">Signal</keyword>
<organism evidence="13 14">
    <name type="scientific">Crotalus adamanteus</name>
    <name type="common">Eastern diamondback rattlesnake</name>
    <dbReference type="NCBI Taxonomy" id="8729"/>
    <lineage>
        <taxon>Eukaryota</taxon>
        <taxon>Metazoa</taxon>
        <taxon>Chordata</taxon>
        <taxon>Craniata</taxon>
        <taxon>Vertebrata</taxon>
        <taxon>Euteleostomi</taxon>
        <taxon>Lepidosauria</taxon>
        <taxon>Squamata</taxon>
        <taxon>Bifurcata</taxon>
        <taxon>Unidentata</taxon>
        <taxon>Episquamata</taxon>
        <taxon>Toxicofera</taxon>
        <taxon>Serpentes</taxon>
        <taxon>Colubroidea</taxon>
        <taxon>Viperidae</taxon>
        <taxon>Crotalinae</taxon>
        <taxon>Crotalus</taxon>
    </lineage>
</organism>
<keyword evidence="3 11" id="KW-0812">Transmembrane</keyword>
<dbReference type="Pfam" id="PF00041">
    <property type="entry name" value="fn3"/>
    <property type="match status" value="1"/>
</dbReference>